<name>A0A2I0KU22_PUNGR</name>
<organism evidence="2 3">
    <name type="scientific">Punica granatum</name>
    <name type="common">Pomegranate</name>
    <dbReference type="NCBI Taxonomy" id="22663"/>
    <lineage>
        <taxon>Eukaryota</taxon>
        <taxon>Viridiplantae</taxon>
        <taxon>Streptophyta</taxon>
        <taxon>Embryophyta</taxon>
        <taxon>Tracheophyta</taxon>
        <taxon>Spermatophyta</taxon>
        <taxon>Magnoliopsida</taxon>
        <taxon>eudicotyledons</taxon>
        <taxon>Gunneridae</taxon>
        <taxon>Pentapetalae</taxon>
        <taxon>rosids</taxon>
        <taxon>malvids</taxon>
        <taxon>Myrtales</taxon>
        <taxon>Lythraceae</taxon>
        <taxon>Punica</taxon>
    </lineage>
</organism>
<reference evidence="2 3" key="1">
    <citation type="submission" date="2017-11" db="EMBL/GenBank/DDBJ databases">
        <title>De-novo sequencing of pomegranate (Punica granatum L.) genome.</title>
        <authorList>
            <person name="Akparov Z."/>
            <person name="Amiraslanov A."/>
            <person name="Hajiyeva S."/>
            <person name="Abbasov M."/>
            <person name="Kaur K."/>
            <person name="Hamwieh A."/>
            <person name="Solovyev V."/>
            <person name="Salamov A."/>
            <person name="Braich B."/>
            <person name="Kosarev P."/>
            <person name="Mahmoud A."/>
            <person name="Hajiyev E."/>
            <person name="Babayeva S."/>
            <person name="Izzatullayeva V."/>
            <person name="Mammadov A."/>
            <person name="Mammadov A."/>
            <person name="Sharifova S."/>
            <person name="Ojaghi J."/>
            <person name="Eynullazada K."/>
            <person name="Bayramov B."/>
            <person name="Abdulazimova A."/>
            <person name="Shahmuradov I."/>
        </authorList>
    </citation>
    <scope>NUCLEOTIDE SEQUENCE [LARGE SCALE GENOMIC DNA]</scope>
    <source>
        <strain evidence="3">cv. AG2017</strain>
        <tissue evidence="2">Leaf</tissue>
    </source>
</reference>
<evidence type="ECO:0000313" key="3">
    <source>
        <dbReference type="Proteomes" id="UP000233551"/>
    </source>
</evidence>
<protein>
    <submittedName>
        <fullName evidence="2">Uncharacterized protein</fullName>
    </submittedName>
</protein>
<comment type="caution">
    <text evidence="2">The sequence shown here is derived from an EMBL/GenBank/DDBJ whole genome shotgun (WGS) entry which is preliminary data.</text>
</comment>
<sequence length="160" mass="17278">MPTVASLPFLDVPAVCFFDGSPSFFFDGPSILPNLTPTSSFFTASISSEKEEVEKSRGRLCAKPILVEEFLGEIRSPVCPVSAPHFGPLAPIEDALLKLGSLFTIGPIEANIRAQGQGPQRRGRGRQKSTEGNRKSKQITSPKTTEAGTVTLFIVESLER</sequence>
<gene>
    <name evidence="2" type="ORF">CRG98_007651</name>
</gene>
<feature type="region of interest" description="Disordered" evidence="1">
    <location>
        <begin position="113"/>
        <end position="145"/>
    </location>
</feature>
<evidence type="ECO:0000313" key="2">
    <source>
        <dbReference type="EMBL" id="PKI71968.1"/>
    </source>
</evidence>
<keyword evidence="3" id="KW-1185">Reference proteome</keyword>
<dbReference type="EMBL" id="PGOL01000346">
    <property type="protein sequence ID" value="PKI71968.1"/>
    <property type="molecule type" value="Genomic_DNA"/>
</dbReference>
<dbReference type="AlphaFoldDB" id="A0A2I0KU22"/>
<dbReference type="Proteomes" id="UP000233551">
    <property type="component" value="Unassembled WGS sequence"/>
</dbReference>
<proteinExistence type="predicted"/>
<evidence type="ECO:0000256" key="1">
    <source>
        <dbReference type="SAM" id="MobiDB-lite"/>
    </source>
</evidence>
<accession>A0A2I0KU22</accession>